<evidence type="ECO:0000256" key="1">
    <source>
        <dbReference type="ARBA" id="ARBA00023063"/>
    </source>
</evidence>
<gene>
    <name evidence="2" type="primary">narJ</name>
    <name evidence="2" type="ORF">ACFQS9_17850</name>
</gene>
<dbReference type="InterPro" id="IPR036411">
    <property type="entry name" value="TorD-like_sf"/>
</dbReference>
<keyword evidence="1" id="KW-0534">Nitrate assimilation</keyword>
<dbReference type="RefSeq" id="WP_378407085.1">
    <property type="nucleotide sequence ID" value="NZ_JBHTCS010000022.1"/>
</dbReference>
<dbReference type="Pfam" id="PF02613">
    <property type="entry name" value="Nitrate_red_del"/>
    <property type="match status" value="1"/>
</dbReference>
<dbReference type="Proteomes" id="UP001596484">
    <property type="component" value="Unassembled WGS sequence"/>
</dbReference>
<evidence type="ECO:0000313" key="2">
    <source>
        <dbReference type="EMBL" id="MFC7449762.1"/>
    </source>
</evidence>
<accession>A0ABW2S1C1</accession>
<dbReference type="PANTHER" id="PTHR43680:SF2">
    <property type="entry name" value="NITRATE REDUCTASE MOLYBDENUM COFACTOR ASSEMBLY CHAPERONE NARJ"/>
    <property type="match status" value="1"/>
</dbReference>
<sequence length="238" mass="26590">MVALGLRRKVSNRFRPGAETSLSERDQRVVWRIAALLLDYPTEQTLGMLDDLRAAAETVPGPAGTNLVSCVDFMQRTPRIELSSLYVETFDLRRRSSLHLSYYAYGDTRNRGMALLRFKNAYRNGGVTLGDHELPDYLPVVLEFAATTDAARGWRLLVEHRAVVEVLRLSLRDADSPFAPVLDALCATLPELDTDDRQKVAKMAAEGPPEEAVGLDTYALDPALNPQVDQYPQMGERR</sequence>
<dbReference type="InterPro" id="IPR020945">
    <property type="entry name" value="DMSO/NO3_reduct_chaperone"/>
</dbReference>
<keyword evidence="3" id="KW-1185">Reference proteome</keyword>
<organism evidence="2 3">
    <name type="scientific">Rhodococcus daqingensis</name>
    <dbReference type="NCBI Taxonomy" id="2479363"/>
    <lineage>
        <taxon>Bacteria</taxon>
        <taxon>Bacillati</taxon>
        <taxon>Actinomycetota</taxon>
        <taxon>Actinomycetes</taxon>
        <taxon>Mycobacteriales</taxon>
        <taxon>Nocardiaceae</taxon>
        <taxon>Rhodococcus</taxon>
    </lineage>
</organism>
<evidence type="ECO:0000313" key="3">
    <source>
        <dbReference type="Proteomes" id="UP001596484"/>
    </source>
</evidence>
<dbReference type="EMBL" id="JBHTCS010000022">
    <property type="protein sequence ID" value="MFC7449762.1"/>
    <property type="molecule type" value="Genomic_DNA"/>
</dbReference>
<comment type="caution">
    <text evidence="2">The sequence shown here is derived from an EMBL/GenBank/DDBJ whole genome shotgun (WGS) entry which is preliminary data.</text>
</comment>
<dbReference type="SUPFAM" id="SSF89155">
    <property type="entry name" value="TorD-like"/>
    <property type="match status" value="1"/>
</dbReference>
<dbReference type="NCBIfam" id="TIGR00684">
    <property type="entry name" value="narJ"/>
    <property type="match status" value="1"/>
</dbReference>
<dbReference type="PANTHER" id="PTHR43680">
    <property type="entry name" value="NITRATE REDUCTASE MOLYBDENUM COFACTOR ASSEMBLY CHAPERONE"/>
    <property type="match status" value="1"/>
</dbReference>
<name>A0ABW2S1C1_9NOCA</name>
<dbReference type="InterPro" id="IPR003765">
    <property type="entry name" value="NO3_reductase_chaperone_NarJ"/>
</dbReference>
<proteinExistence type="predicted"/>
<protein>
    <submittedName>
        <fullName evidence="2">Nitrate reductase molybdenum cofactor assembly chaperone</fullName>
    </submittedName>
</protein>
<reference evidence="3" key="1">
    <citation type="journal article" date="2019" name="Int. J. Syst. Evol. Microbiol.">
        <title>The Global Catalogue of Microorganisms (GCM) 10K type strain sequencing project: providing services to taxonomists for standard genome sequencing and annotation.</title>
        <authorList>
            <consortium name="The Broad Institute Genomics Platform"/>
            <consortium name="The Broad Institute Genome Sequencing Center for Infectious Disease"/>
            <person name="Wu L."/>
            <person name="Ma J."/>
        </authorList>
    </citation>
    <scope>NUCLEOTIDE SEQUENCE [LARGE SCALE GENOMIC DNA]</scope>
    <source>
        <strain evidence="3">ICMP 19430</strain>
    </source>
</reference>